<name>A0ABR3F1H0_9AGAR</name>
<evidence type="ECO:0000256" key="3">
    <source>
        <dbReference type="PROSITE-ProRule" id="PRU00267"/>
    </source>
</evidence>
<dbReference type="Proteomes" id="UP001465976">
    <property type="component" value="Unassembled WGS sequence"/>
</dbReference>
<accession>A0ABR3F1H0</accession>
<feature type="compositionally biased region" description="Polar residues" evidence="4">
    <location>
        <begin position="305"/>
        <end position="314"/>
    </location>
</feature>
<evidence type="ECO:0000259" key="5">
    <source>
        <dbReference type="PROSITE" id="PS50118"/>
    </source>
</evidence>
<evidence type="ECO:0000256" key="4">
    <source>
        <dbReference type="SAM" id="MobiDB-lite"/>
    </source>
</evidence>
<dbReference type="SMART" id="SM00398">
    <property type="entry name" value="HMG"/>
    <property type="match status" value="1"/>
</dbReference>
<organism evidence="6 7">
    <name type="scientific">Marasmius crinis-equi</name>
    <dbReference type="NCBI Taxonomy" id="585013"/>
    <lineage>
        <taxon>Eukaryota</taxon>
        <taxon>Fungi</taxon>
        <taxon>Dikarya</taxon>
        <taxon>Basidiomycota</taxon>
        <taxon>Agaricomycotina</taxon>
        <taxon>Agaricomycetes</taxon>
        <taxon>Agaricomycetidae</taxon>
        <taxon>Agaricales</taxon>
        <taxon>Marasmiineae</taxon>
        <taxon>Marasmiaceae</taxon>
        <taxon>Marasmius</taxon>
    </lineage>
</organism>
<dbReference type="SUPFAM" id="SSF47095">
    <property type="entry name" value="HMG-box"/>
    <property type="match status" value="1"/>
</dbReference>
<dbReference type="PANTHER" id="PTHR10270:SF161">
    <property type="entry name" value="SEX-DETERMINING REGION Y PROTEIN"/>
    <property type="match status" value="1"/>
</dbReference>
<proteinExistence type="predicted"/>
<keyword evidence="1 3" id="KW-0238">DNA-binding</keyword>
<feature type="domain" description="HMG box" evidence="5">
    <location>
        <begin position="2"/>
        <end position="75"/>
    </location>
</feature>
<dbReference type="EMBL" id="JBAHYK010001203">
    <property type="protein sequence ID" value="KAL0569054.1"/>
    <property type="molecule type" value="Genomic_DNA"/>
</dbReference>
<feature type="region of interest" description="Disordered" evidence="4">
    <location>
        <begin position="177"/>
        <end position="198"/>
    </location>
</feature>
<dbReference type="InterPro" id="IPR050140">
    <property type="entry name" value="SRY-related_HMG-box_TF-like"/>
</dbReference>
<feature type="compositionally biased region" description="Low complexity" evidence="4">
    <location>
        <begin position="315"/>
        <end position="326"/>
    </location>
</feature>
<keyword evidence="2" id="KW-0804">Transcription</keyword>
<feature type="DNA-binding region" description="HMG box" evidence="3">
    <location>
        <begin position="2"/>
        <end position="75"/>
    </location>
</feature>
<feature type="region of interest" description="Disordered" evidence="4">
    <location>
        <begin position="73"/>
        <end position="118"/>
    </location>
</feature>
<keyword evidence="7" id="KW-1185">Reference proteome</keyword>
<dbReference type="Pfam" id="PF00505">
    <property type="entry name" value="HMG_box"/>
    <property type="match status" value="1"/>
</dbReference>
<reference evidence="6 7" key="1">
    <citation type="submission" date="2024-02" db="EMBL/GenBank/DDBJ databases">
        <title>A draft genome for the cacao thread blight pathogen Marasmius crinis-equi.</title>
        <authorList>
            <person name="Cohen S.P."/>
            <person name="Baruah I.K."/>
            <person name="Amoako-Attah I."/>
            <person name="Bukari Y."/>
            <person name="Meinhardt L.W."/>
            <person name="Bailey B.A."/>
        </authorList>
    </citation>
    <scope>NUCLEOTIDE SEQUENCE [LARGE SCALE GENOMIC DNA]</scope>
    <source>
        <strain evidence="6 7">GH-76</strain>
    </source>
</reference>
<evidence type="ECO:0000256" key="1">
    <source>
        <dbReference type="ARBA" id="ARBA00023125"/>
    </source>
</evidence>
<protein>
    <submittedName>
        <fullName evidence="6">Slightly ste11-like protein</fullName>
    </submittedName>
</protein>
<feature type="region of interest" description="Disordered" evidence="4">
    <location>
        <begin position="303"/>
        <end position="357"/>
    </location>
</feature>
<gene>
    <name evidence="6" type="primary">RFG1_9</name>
    <name evidence="6" type="ORF">V5O48_012923</name>
</gene>
<evidence type="ECO:0000313" key="7">
    <source>
        <dbReference type="Proteomes" id="UP001465976"/>
    </source>
</evidence>
<dbReference type="CDD" id="cd01389">
    <property type="entry name" value="HMG-box_ROX1-like"/>
    <property type="match status" value="1"/>
</dbReference>
<sequence>MPPRPMNPWIIYRREQSAILRAQYKNQGIKGRAQTQLSKIISERWRKLPESEKQKYEVRAAIEKVHHAQMYPDYVYQPNRDGTKKTKSRSTGKMQRVKNAQEEQFLDSESSSSSRDMSPILLQQPYSTPTMIFPPLRSSTTHSGCDADTRISPTSPSLSAIPFSPYFEPMVFNPAYEDDASTHSHGQASASRPSPRVTHVDALNSTSTMPQSFEAPSEWPTYGGKNFLGNPDLGFLNDCVGQTEPLVYPAENTFQPQSGFQYYPEDPSAFHAPATHPYPPTEAPESYLEHGVPFESEYAFDSQPRDTTYLPSNFSPSAHSPQPQHSNLTVYDPYVSNFEPDIPPPSEGPFDVSNWNTDPSVLLTAEWDRQVDQDSDSQETWA</sequence>
<feature type="compositionally biased region" description="Polar residues" evidence="4">
    <location>
        <begin position="183"/>
        <end position="192"/>
    </location>
</feature>
<dbReference type="InterPro" id="IPR036910">
    <property type="entry name" value="HMG_box_dom_sf"/>
</dbReference>
<dbReference type="PANTHER" id="PTHR10270">
    <property type="entry name" value="SOX TRANSCRIPTION FACTOR"/>
    <property type="match status" value="1"/>
</dbReference>
<comment type="caution">
    <text evidence="6">The sequence shown here is derived from an EMBL/GenBank/DDBJ whole genome shotgun (WGS) entry which is preliminary data.</text>
</comment>
<dbReference type="InterPro" id="IPR009071">
    <property type="entry name" value="HMG_box_dom"/>
</dbReference>
<evidence type="ECO:0000313" key="6">
    <source>
        <dbReference type="EMBL" id="KAL0569054.1"/>
    </source>
</evidence>
<dbReference type="PROSITE" id="PS50118">
    <property type="entry name" value="HMG_BOX_2"/>
    <property type="match status" value="1"/>
</dbReference>
<evidence type="ECO:0000256" key="2">
    <source>
        <dbReference type="ARBA" id="ARBA00023163"/>
    </source>
</evidence>
<dbReference type="Gene3D" id="1.10.30.10">
    <property type="entry name" value="High mobility group box domain"/>
    <property type="match status" value="1"/>
</dbReference>
<keyword evidence="3" id="KW-0539">Nucleus</keyword>